<evidence type="ECO:0000313" key="3">
    <source>
        <dbReference type="EMBL" id="GAA2026295.1"/>
    </source>
</evidence>
<dbReference type="InterPro" id="IPR035992">
    <property type="entry name" value="Ricin_B-like_lectins"/>
</dbReference>
<dbReference type="CDD" id="cd00161">
    <property type="entry name" value="beta-trefoil_Ricin-like"/>
    <property type="match status" value="1"/>
</dbReference>
<dbReference type="SUPFAM" id="SSF50370">
    <property type="entry name" value="Ricin B-like lectins"/>
    <property type="match status" value="1"/>
</dbReference>
<dbReference type="InterPro" id="IPR000772">
    <property type="entry name" value="Ricin_B_lectin"/>
</dbReference>
<dbReference type="PROSITE" id="PS50231">
    <property type="entry name" value="RICIN_B_LECTIN"/>
    <property type="match status" value="1"/>
</dbReference>
<evidence type="ECO:0000313" key="4">
    <source>
        <dbReference type="Proteomes" id="UP001500751"/>
    </source>
</evidence>
<evidence type="ECO:0000259" key="2">
    <source>
        <dbReference type="SMART" id="SM00458"/>
    </source>
</evidence>
<organism evidence="3 4">
    <name type="scientific">Catenulispora yoronensis</name>
    <dbReference type="NCBI Taxonomy" id="450799"/>
    <lineage>
        <taxon>Bacteria</taxon>
        <taxon>Bacillati</taxon>
        <taxon>Actinomycetota</taxon>
        <taxon>Actinomycetes</taxon>
        <taxon>Catenulisporales</taxon>
        <taxon>Catenulisporaceae</taxon>
        <taxon>Catenulispora</taxon>
    </lineage>
</organism>
<dbReference type="EMBL" id="BAAAQN010000012">
    <property type="protein sequence ID" value="GAA2026295.1"/>
    <property type="molecule type" value="Genomic_DNA"/>
</dbReference>
<keyword evidence="1" id="KW-0732">Signal</keyword>
<dbReference type="Pfam" id="PF00652">
    <property type="entry name" value="Ricin_B_lectin"/>
    <property type="match status" value="1"/>
</dbReference>
<reference evidence="4" key="1">
    <citation type="journal article" date="2019" name="Int. J. Syst. Evol. Microbiol.">
        <title>The Global Catalogue of Microorganisms (GCM) 10K type strain sequencing project: providing services to taxonomists for standard genome sequencing and annotation.</title>
        <authorList>
            <consortium name="The Broad Institute Genomics Platform"/>
            <consortium name="The Broad Institute Genome Sequencing Center for Infectious Disease"/>
            <person name="Wu L."/>
            <person name="Ma J."/>
        </authorList>
    </citation>
    <scope>NUCLEOTIDE SEQUENCE [LARGE SCALE GENOMIC DNA]</scope>
    <source>
        <strain evidence="4">JCM 16014</strain>
    </source>
</reference>
<comment type="caution">
    <text evidence="3">The sequence shown here is derived from an EMBL/GenBank/DDBJ whole genome shotgun (WGS) entry which is preliminary data.</text>
</comment>
<evidence type="ECO:0000256" key="1">
    <source>
        <dbReference type="SAM" id="SignalP"/>
    </source>
</evidence>
<dbReference type="Proteomes" id="UP001500751">
    <property type="component" value="Unassembled WGS sequence"/>
</dbReference>
<gene>
    <name evidence="3" type="ORF">GCM10009839_25880</name>
</gene>
<dbReference type="SMART" id="SM00458">
    <property type="entry name" value="RICIN"/>
    <property type="match status" value="1"/>
</dbReference>
<dbReference type="Gene3D" id="2.80.10.50">
    <property type="match status" value="1"/>
</dbReference>
<dbReference type="RefSeq" id="WP_344665795.1">
    <property type="nucleotide sequence ID" value="NZ_BAAAQN010000012.1"/>
</dbReference>
<proteinExistence type="predicted"/>
<name>A0ABN2U0E3_9ACTN</name>
<feature type="chain" id="PRO_5047002235" description="Ricin B lectin domain-containing protein" evidence="1">
    <location>
        <begin position="21"/>
        <end position="170"/>
    </location>
</feature>
<accession>A0ABN2U0E3</accession>
<protein>
    <recommendedName>
        <fullName evidence="2">Ricin B lectin domain-containing protein</fullName>
    </recommendedName>
</protein>
<feature type="domain" description="Ricin B lectin" evidence="2">
    <location>
        <begin position="32"/>
        <end position="169"/>
    </location>
</feature>
<keyword evidence="4" id="KW-1185">Reference proteome</keyword>
<sequence length="170" mass="18632">MKIRSRFAAFAAAIAAVVPAAVVTGAPAQASTGFVKIGIHGSGHCLDNATENNFVLQMWTCGGGSEQRWLEGFNSQTGTYTFTDQNTGWCITEQSATLTRVEMEPCQAPTPLAQQWRVFWSTTDTDGPYKIWQNAASNECLNTSSVGNGTLLRVFPCDLNDHYQKWDERS</sequence>
<feature type="signal peptide" evidence="1">
    <location>
        <begin position="1"/>
        <end position="20"/>
    </location>
</feature>